<dbReference type="EMBL" id="CP144091">
    <property type="protein sequence ID" value="WWD09859.1"/>
    <property type="molecule type" value="Genomic_DNA"/>
</dbReference>
<dbReference type="PANTHER" id="PTHR13620:SF104">
    <property type="entry name" value="EXONUCLEASE 3'-5' DOMAIN-CONTAINING PROTEIN 2"/>
    <property type="match status" value="1"/>
</dbReference>
<dbReference type="Proteomes" id="UP001358614">
    <property type="component" value="Chromosome 3"/>
</dbReference>
<organism evidence="5 6">
    <name type="scientific">Kwoniella europaea PYCC6329</name>
    <dbReference type="NCBI Taxonomy" id="1423913"/>
    <lineage>
        <taxon>Eukaryota</taxon>
        <taxon>Fungi</taxon>
        <taxon>Dikarya</taxon>
        <taxon>Basidiomycota</taxon>
        <taxon>Agaricomycotina</taxon>
        <taxon>Tremellomycetes</taxon>
        <taxon>Tremellales</taxon>
        <taxon>Cryptococcaceae</taxon>
        <taxon>Kwoniella</taxon>
    </lineage>
</organism>
<reference evidence="5 6" key="1">
    <citation type="submission" date="2024-01" db="EMBL/GenBank/DDBJ databases">
        <title>Comparative genomics of Cryptococcus and Kwoniella reveals pathogenesis evolution and contrasting modes of karyotype evolution via chromosome fusion or intercentromeric recombination.</title>
        <authorList>
            <person name="Coelho M.A."/>
            <person name="David-Palma M."/>
            <person name="Shea T."/>
            <person name="Bowers K."/>
            <person name="McGinley-Smith S."/>
            <person name="Mohammad A.W."/>
            <person name="Gnirke A."/>
            <person name="Yurkov A.M."/>
            <person name="Nowrousian M."/>
            <person name="Sun S."/>
            <person name="Cuomo C.A."/>
            <person name="Heitman J."/>
        </authorList>
    </citation>
    <scope>NUCLEOTIDE SEQUENCE [LARGE SCALE GENOMIC DNA]</scope>
    <source>
        <strain evidence="5 6">PYCC6329</strain>
    </source>
</reference>
<dbReference type="GO" id="GO:0006139">
    <property type="term" value="P:nucleobase-containing compound metabolic process"/>
    <property type="evidence" value="ECO:0007669"/>
    <property type="project" value="InterPro"/>
</dbReference>
<keyword evidence="1" id="KW-0540">Nuclease</keyword>
<feature type="compositionally biased region" description="Polar residues" evidence="3">
    <location>
        <begin position="312"/>
        <end position="336"/>
    </location>
</feature>
<dbReference type="Gene3D" id="3.30.420.10">
    <property type="entry name" value="Ribonuclease H-like superfamily/Ribonuclease H"/>
    <property type="match status" value="1"/>
</dbReference>
<dbReference type="InterPro" id="IPR012337">
    <property type="entry name" value="RNaseH-like_sf"/>
</dbReference>
<dbReference type="GO" id="GO:0003676">
    <property type="term" value="F:nucleic acid binding"/>
    <property type="evidence" value="ECO:0007669"/>
    <property type="project" value="InterPro"/>
</dbReference>
<dbReference type="InterPro" id="IPR036397">
    <property type="entry name" value="RNaseH_sf"/>
</dbReference>
<dbReference type="InterPro" id="IPR051132">
    <property type="entry name" value="3-5_Exonuclease_domain"/>
</dbReference>
<dbReference type="RefSeq" id="XP_066087826.1">
    <property type="nucleotide sequence ID" value="XM_066231729.1"/>
</dbReference>
<evidence type="ECO:0000256" key="3">
    <source>
        <dbReference type="SAM" id="MobiDB-lite"/>
    </source>
</evidence>
<keyword evidence="6" id="KW-1185">Reference proteome</keyword>
<evidence type="ECO:0000259" key="4">
    <source>
        <dbReference type="Pfam" id="PF01612"/>
    </source>
</evidence>
<dbReference type="Pfam" id="PF01612">
    <property type="entry name" value="DNA_pol_A_exo1"/>
    <property type="match status" value="1"/>
</dbReference>
<sequence length="336" mass="37936">MRTIPKSPKYDEEAETLLVPRLRLLGLSNDLDQDDDEPEGDADLLRIGQPSSLRHRFTTWEFSYKTYPQSGSPVELVYVESKSEADSQLSRLAGPIIGLDMEYVGTFMQHQRPVLLQFCDERLIVLVHLRDIDQDDTPIPSKAVEILCNTKIYKTGANIREDLILLLRSYPQQFHHDTSKSRLSGIALSEDIDHNHANGSKSVDIQGIPHHILELSFLARAVNPSRWENHGGPQIGLATLCEKYLSLELCKWHEGNWSGILTERQKDYAANDSYASLQICLKLQHLIEAKGIYLDLAESCTELRNRDIPSTVPVQRSTNNHTIDDLTSSSPVQGQI</sequence>
<dbReference type="InterPro" id="IPR002562">
    <property type="entry name" value="3'-5'_exonuclease_dom"/>
</dbReference>
<dbReference type="AlphaFoldDB" id="A0AAX4KUM0"/>
<dbReference type="KEGG" id="ker:91106788"/>
<dbReference type="PANTHER" id="PTHR13620">
    <property type="entry name" value="3-5 EXONUCLEASE"/>
    <property type="match status" value="1"/>
</dbReference>
<name>A0AAX4KUM0_9TREE</name>
<gene>
    <name evidence="5" type="ORF">V865_007987</name>
</gene>
<accession>A0AAX4KUM0</accession>
<protein>
    <recommendedName>
        <fullName evidence="4">3'-5' exonuclease domain-containing protein</fullName>
    </recommendedName>
</protein>
<feature type="region of interest" description="Disordered" evidence="3">
    <location>
        <begin position="311"/>
        <end position="336"/>
    </location>
</feature>
<evidence type="ECO:0000256" key="1">
    <source>
        <dbReference type="ARBA" id="ARBA00022722"/>
    </source>
</evidence>
<dbReference type="SUPFAM" id="SSF53098">
    <property type="entry name" value="Ribonuclease H-like"/>
    <property type="match status" value="1"/>
</dbReference>
<keyword evidence="2" id="KW-0378">Hydrolase</keyword>
<evidence type="ECO:0000313" key="6">
    <source>
        <dbReference type="Proteomes" id="UP001358614"/>
    </source>
</evidence>
<dbReference type="GO" id="GO:0005634">
    <property type="term" value="C:nucleus"/>
    <property type="evidence" value="ECO:0007669"/>
    <property type="project" value="TreeGrafter"/>
</dbReference>
<dbReference type="GeneID" id="91106788"/>
<feature type="domain" description="3'-5' exonuclease" evidence="4">
    <location>
        <begin position="78"/>
        <end position="287"/>
    </location>
</feature>
<dbReference type="GO" id="GO:0005737">
    <property type="term" value="C:cytoplasm"/>
    <property type="evidence" value="ECO:0007669"/>
    <property type="project" value="TreeGrafter"/>
</dbReference>
<proteinExistence type="predicted"/>
<evidence type="ECO:0000256" key="2">
    <source>
        <dbReference type="ARBA" id="ARBA00022801"/>
    </source>
</evidence>
<evidence type="ECO:0000313" key="5">
    <source>
        <dbReference type="EMBL" id="WWD09859.1"/>
    </source>
</evidence>
<dbReference type="GO" id="GO:0008408">
    <property type="term" value="F:3'-5' exonuclease activity"/>
    <property type="evidence" value="ECO:0007669"/>
    <property type="project" value="InterPro"/>
</dbReference>